<dbReference type="NCBIfam" id="NF000539">
    <property type="entry name" value="plantaricin"/>
    <property type="match status" value="1"/>
</dbReference>
<dbReference type="EMBL" id="JACCFS010000001">
    <property type="protein sequence ID" value="NYJ35615.1"/>
    <property type="molecule type" value="Genomic_DNA"/>
</dbReference>
<evidence type="ECO:0000313" key="2">
    <source>
        <dbReference type="Proteomes" id="UP000572051"/>
    </source>
</evidence>
<evidence type="ECO:0000313" key="1">
    <source>
        <dbReference type="EMBL" id="NYJ35615.1"/>
    </source>
</evidence>
<accession>A0A7Z0ENY7</accession>
<dbReference type="Proteomes" id="UP000572051">
    <property type="component" value="Unassembled WGS sequence"/>
</dbReference>
<name>A0A7Z0ENY7_9ACTN</name>
<sequence>MNASIFEEIQDQKLDSVFAGDAVNPDSIVTHNVPLSCTITTFFNNGYICTVTVECMNGSGC</sequence>
<protein>
    <recommendedName>
        <fullName evidence="3">Lantibiotic</fullName>
    </recommendedName>
</protein>
<proteinExistence type="predicted"/>
<organism evidence="1 2">
    <name type="scientific">Nocardiopsis aegyptia</name>
    <dbReference type="NCBI Taxonomy" id="220378"/>
    <lineage>
        <taxon>Bacteria</taxon>
        <taxon>Bacillati</taxon>
        <taxon>Actinomycetota</taxon>
        <taxon>Actinomycetes</taxon>
        <taxon>Streptosporangiales</taxon>
        <taxon>Nocardiopsidaceae</taxon>
        <taxon>Nocardiopsis</taxon>
    </lineage>
</organism>
<dbReference type="AlphaFoldDB" id="A0A7Z0ENY7"/>
<gene>
    <name evidence="1" type="ORF">HNR10_003496</name>
</gene>
<comment type="caution">
    <text evidence="1">The sequence shown here is derived from an EMBL/GenBank/DDBJ whole genome shotgun (WGS) entry which is preliminary data.</text>
</comment>
<evidence type="ECO:0008006" key="3">
    <source>
        <dbReference type="Google" id="ProtNLM"/>
    </source>
</evidence>
<keyword evidence="2" id="KW-1185">Reference proteome</keyword>
<reference evidence="1 2" key="1">
    <citation type="submission" date="2020-07" db="EMBL/GenBank/DDBJ databases">
        <title>Sequencing the genomes of 1000 actinobacteria strains.</title>
        <authorList>
            <person name="Klenk H.-P."/>
        </authorList>
    </citation>
    <scope>NUCLEOTIDE SEQUENCE [LARGE SCALE GENOMIC DNA]</scope>
    <source>
        <strain evidence="1 2">DSM 44442</strain>
    </source>
</reference>
<dbReference type="RefSeq" id="WP_179824889.1">
    <property type="nucleotide sequence ID" value="NZ_JACCFS010000001.1"/>
</dbReference>